<dbReference type="OrthoDB" id="452374at2"/>
<dbReference type="EMBL" id="CP003944">
    <property type="protein sequence ID" value="AFZ49449.1"/>
    <property type="molecule type" value="Genomic_DNA"/>
</dbReference>
<evidence type="ECO:0000313" key="3">
    <source>
        <dbReference type="Proteomes" id="UP000010482"/>
    </source>
</evidence>
<feature type="domain" description="DUF4351" evidence="1">
    <location>
        <begin position="217"/>
        <end position="275"/>
    </location>
</feature>
<dbReference type="InterPro" id="IPR022573">
    <property type="entry name" value="DUF2887"/>
</dbReference>
<dbReference type="PANTHER" id="PTHR35586:SF2">
    <property type="entry name" value="SLL1542 PROTEIN"/>
    <property type="match status" value="1"/>
</dbReference>
<dbReference type="KEGG" id="dsl:Dacsa_0688"/>
<accession>K9YRB3</accession>
<dbReference type="STRING" id="13035.Dacsa_0688"/>
<dbReference type="Proteomes" id="UP000010482">
    <property type="component" value="Chromosome"/>
</dbReference>
<evidence type="ECO:0000313" key="2">
    <source>
        <dbReference type="EMBL" id="AFZ49449.1"/>
    </source>
</evidence>
<name>K9YRB3_DACS8</name>
<protein>
    <recommendedName>
        <fullName evidence="1">DUF4351 domain-containing protein</fullName>
    </recommendedName>
</protein>
<dbReference type="AlphaFoldDB" id="K9YRB3"/>
<evidence type="ECO:0000259" key="1">
    <source>
        <dbReference type="Pfam" id="PF14261"/>
    </source>
</evidence>
<dbReference type="HOGENOM" id="CLU_069065_0_0_3"/>
<proteinExistence type="predicted"/>
<dbReference type="Pfam" id="PF14261">
    <property type="entry name" value="DUF4351"/>
    <property type="match status" value="1"/>
</dbReference>
<dbReference type="RefSeq" id="WP_015228461.1">
    <property type="nucleotide sequence ID" value="NC_019780.1"/>
</dbReference>
<organism evidence="2 3">
    <name type="scientific">Dactylococcopsis salina (strain PCC 8305)</name>
    <name type="common">Myxobactron salinum</name>
    <dbReference type="NCBI Taxonomy" id="13035"/>
    <lineage>
        <taxon>Bacteria</taxon>
        <taxon>Bacillati</taxon>
        <taxon>Cyanobacteriota</taxon>
        <taxon>Cyanophyceae</taxon>
        <taxon>Nodosilineales</taxon>
        <taxon>Cymatolegaceae</taxon>
        <taxon>Dactylococcopsis</taxon>
    </lineage>
</organism>
<sequence>MKTDDIFYQIFQKSPGLAFELMGETPPCEYQFRAQEVKSFGFRTDGLMFPRSTNPNHPIILLEAQMQPDPQLYYRILNELTTYLRQYQPPNPWRVIVLYPERSVERVIPQMDQILAFCRLQRFYLNELPEQVSLGQEILKLIVTPQTEAETKAKALLQRSQQELSEPSQRDNFVELLIELITRIFPEQSKEEVRRMLELVPVKQTRFYREVKQEGREEGLEEEARSLVIRLLSRRFGEIPSTTQTQIEQLNLEQTESLAEALLDFTSLDDLINWLEQSNQN</sequence>
<keyword evidence="3" id="KW-1185">Reference proteome</keyword>
<reference evidence="2" key="1">
    <citation type="submission" date="2012-04" db="EMBL/GenBank/DDBJ databases">
        <title>Finished genome of Dactylococcopsis salina PCC 8305.</title>
        <authorList>
            <consortium name="US DOE Joint Genome Institute"/>
            <person name="Gugger M."/>
            <person name="Coursin T."/>
            <person name="Rippka R."/>
            <person name="Tandeau De Marsac N."/>
            <person name="Huntemann M."/>
            <person name="Wei C.-L."/>
            <person name="Han J."/>
            <person name="Detter J.C."/>
            <person name="Han C."/>
            <person name="Tapia R."/>
            <person name="Daligault H."/>
            <person name="Chen A."/>
            <person name="Krypides N."/>
            <person name="Mavromatis K."/>
            <person name="Markowitz V."/>
            <person name="Szeto E."/>
            <person name="Ivanova N."/>
            <person name="Ovchinnikova G."/>
            <person name="Pagani I."/>
            <person name="Pati A."/>
            <person name="Goodwin L."/>
            <person name="Peters L."/>
            <person name="Pitluck S."/>
            <person name="Woyke T."/>
            <person name="Kerfeld C."/>
        </authorList>
    </citation>
    <scope>NUCLEOTIDE SEQUENCE [LARGE SCALE GENOMIC DNA]</scope>
    <source>
        <strain evidence="2">PCC 8305</strain>
    </source>
</reference>
<dbReference type="Pfam" id="PF11103">
    <property type="entry name" value="DUF2887"/>
    <property type="match status" value="1"/>
</dbReference>
<dbReference type="eggNOG" id="COG5464">
    <property type="taxonomic scope" value="Bacteria"/>
</dbReference>
<dbReference type="PANTHER" id="PTHR35586">
    <property type="entry name" value="SLL1691 PROTEIN"/>
    <property type="match status" value="1"/>
</dbReference>
<gene>
    <name evidence="2" type="ORF">Dacsa_0688</name>
</gene>
<dbReference type="InterPro" id="IPR025587">
    <property type="entry name" value="DUF4351"/>
</dbReference>